<evidence type="ECO:0000256" key="2">
    <source>
        <dbReference type="PROSITE-ProRule" id="PRU00335"/>
    </source>
</evidence>
<gene>
    <name evidence="4" type="ORF">NCTC10904_00067</name>
</gene>
<sequence>MKRNTAQLKEQLIQTGIDEIGKHGIEQLSLRTVAKACGVTHGSPYRHFESKEGYLKVVLTQLSLFLNQEINEKIDATGSARDQLTQLGLNFIIFAKTYPHFFEALFIKFPFKYMKVAQDTILLESDLPGFDKFKELVLKLREEENFSNSEAESLFHFWSFITGLAVLANSPIGQDLDPQAIQSTIEHMLDIYIKGERS</sequence>
<dbReference type="Proteomes" id="UP000266918">
    <property type="component" value="Chromosome"/>
</dbReference>
<evidence type="ECO:0000313" key="4">
    <source>
        <dbReference type="EMBL" id="VDY69458.1"/>
    </source>
</evidence>
<dbReference type="Pfam" id="PF00440">
    <property type="entry name" value="TetR_N"/>
    <property type="match status" value="1"/>
</dbReference>
<dbReference type="SUPFAM" id="SSF48498">
    <property type="entry name" value="Tetracyclin repressor-like, C-terminal domain"/>
    <property type="match status" value="1"/>
</dbReference>
<protein>
    <submittedName>
        <fullName evidence="4">Transcriptional regulator</fullName>
    </submittedName>
</protein>
<proteinExistence type="predicted"/>
<dbReference type="InterPro" id="IPR009057">
    <property type="entry name" value="Homeodomain-like_sf"/>
</dbReference>
<dbReference type="RefSeq" id="WP_126434942.1">
    <property type="nucleotide sequence ID" value="NZ_JASHDB010000015.1"/>
</dbReference>
<evidence type="ECO:0000259" key="3">
    <source>
        <dbReference type="PROSITE" id="PS50977"/>
    </source>
</evidence>
<feature type="DNA-binding region" description="H-T-H motif" evidence="2">
    <location>
        <begin position="29"/>
        <end position="48"/>
    </location>
</feature>
<dbReference type="InterPro" id="IPR050624">
    <property type="entry name" value="HTH-type_Tx_Regulator"/>
</dbReference>
<accession>A0AAJ5NML0</accession>
<keyword evidence="1 2" id="KW-0238">DNA-binding</keyword>
<dbReference type="PANTHER" id="PTHR43479">
    <property type="entry name" value="ACREF/ENVCD OPERON REPRESSOR-RELATED"/>
    <property type="match status" value="1"/>
</dbReference>
<dbReference type="AlphaFoldDB" id="A0AAJ5NML0"/>
<dbReference type="InterPro" id="IPR001647">
    <property type="entry name" value="HTH_TetR"/>
</dbReference>
<evidence type="ECO:0000313" key="5">
    <source>
        <dbReference type="Proteomes" id="UP000266918"/>
    </source>
</evidence>
<dbReference type="SUPFAM" id="SSF46689">
    <property type="entry name" value="Homeodomain-like"/>
    <property type="match status" value="1"/>
</dbReference>
<feature type="domain" description="HTH tetR-type" evidence="3">
    <location>
        <begin position="6"/>
        <end position="66"/>
    </location>
</feature>
<name>A0AAJ5NML0_STRSA</name>
<organism evidence="4 5">
    <name type="scientific">Streptococcus sanguinis</name>
    <dbReference type="NCBI Taxonomy" id="1305"/>
    <lineage>
        <taxon>Bacteria</taxon>
        <taxon>Bacillati</taxon>
        <taxon>Bacillota</taxon>
        <taxon>Bacilli</taxon>
        <taxon>Lactobacillales</taxon>
        <taxon>Streptococcaceae</taxon>
        <taxon>Streptococcus</taxon>
    </lineage>
</organism>
<dbReference type="PANTHER" id="PTHR43479:SF20">
    <property type="entry name" value="HTH TETR-TYPE DOMAIN-CONTAINING PROTEIN"/>
    <property type="match status" value="1"/>
</dbReference>
<dbReference type="PROSITE" id="PS50977">
    <property type="entry name" value="HTH_TETR_2"/>
    <property type="match status" value="1"/>
</dbReference>
<dbReference type="Gene3D" id="1.10.357.10">
    <property type="entry name" value="Tetracycline Repressor, domain 2"/>
    <property type="match status" value="1"/>
</dbReference>
<dbReference type="GO" id="GO:0003677">
    <property type="term" value="F:DNA binding"/>
    <property type="evidence" value="ECO:0007669"/>
    <property type="project" value="UniProtKB-UniRule"/>
</dbReference>
<evidence type="ECO:0000256" key="1">
    <source>
        <dbReference type="ARBA" id="ARBA00023125"/>
    </source>
</evidence>
<dbReference type="InterPro" id="IPR036271">
    <property type="entry name" value="Tet_transcr_reg_TetR-rel_C_sf"/>
</dbReference>
<reference evidence="4 5" key="1">
    <citation type="submission" date="2018-12" db="EMBL/GenBank/DDBJ databases">
        <authorList>
            <consortium name="Pathogen Informatics"/>
        </authorList>
    </citation>
    <scope>NUCLEOTIDE SEQUENCE [LARGE SCALE GENOMIC DNA]</scope>
    <source>
        <strain evidence="5">NCTC 10904</strain>
    </source>
</reference>
<dbReference type="EMBL" id="LR134002">
    <property type="protein sequence ID" value="VDY69458.1"/>
    <property type="molecule type" value="Genomic_DNA"/>
</dbReference>